<protein>
    <recommendedName>
        <fullName evidence="4">Secreted protein</fullName>
    </recommendedName>
</protein>
<evidence type="ECO:0000313" key="2">
    <source>
        <dbReference type="EMBL" id="KAK4106569.1"/>
    </source>
</evidence>
<dbReference type="AlphaFoldDB" id="A0AAN6QAF5"/>
<feature type="signal peptide" evidence="1">
    <location>
        <begin position="1"/>
        <end position="19"/>
    </location>
</feature>
<keyword evidence="1" id="KW-0732">Signal</keyword>
<name>A0AAN6QAF5_9PEZI</name>
<keyword evidence="3" id="KW-1185">Reference proteome</keyword>
<gene>
    <name evidence="2" type="ORF">N658DRAFT_491195</name>
</gene>
<organism evidence="2 3">
    <name type="scientific">Parathielavia hyrcaniae</name>
    <dbReference type="NCBI Taxonomy" id="113614"/>
    <lineage>
        <taxon>Eukaryota</taxon>
        <taxon>Fungi</taxon>
        <taxon>Dikarya</taxon>
        <taxon>Ascomycota</taxon>
        <taxon>Pezizomycotina</taxon>
        <taxon>Sordariomycetes</taxon>
        <taxon>Sordariomycetidae</taxon>
        <taxon>Sordariales</taxon>
        <taxon>Chaetomiaceae</taxon>
        <taxon>Parathielavia</taxon>
    </lineage>
</organism>
<evidence type="ECO:0000256" key="1">
    <source>
        <dbReference type="SAM" id="SignalP"/>
    </source>
</evidence>
<evidence type="ECO:0008006" key="4">
    <source>
        <dbReference type="Google" id="ProtNLM"/>
    </source>
</evidence>
<dbReference type="EMBL" id="MU863624">
    <property type="protein sequence ID" value="KAK4106569.1"/>
    <property type="molecule type" value="Genomic_DNA"/>
</dbReference>
<reference evidence="2" key="2">
    <citation type="submission" date="2023-05" db="EMBL/GenBank/DDBJ databases">
        <authorList>
            <consortium name="Lawrence Berkeley National Laboratory"/>
            <person name="Steindorff A."/>
            <person name="Hensen N."/>
            <person name="Bonometti L."/>
            <person name="Westerberg I."/>
            <person name="Brannstrom I.O."/>
            <person name="Guillou S."/>
            <person name="Cros-Aarteil S."/>
            <person name="Calhoun S."/>
            <person name="Haridas S."/>
            <person name="Kuo A."/>
            <person name="Mondo S."/>
            <person name="Pangilinan J."/>
            <person name="Riley R."/>
            <person name="Labutti K."/>
            <person name="Andreopoulos B."/>
            <person name="Lipzen A."/>
            <person name="Chen C."/>
            <person name="Yanf M."/>
            <person name="Daum C."/>
            <person name="Ng V."/>
            <person name="Clum A."/>
            <person name="Ohm R."/>
            <person name="Martin F."/>
            <person name="Silar P."/>
            <person name="Natvig D."/>
            <person name="Lalanne C."/>
            <person name="Gautier V."/>
            <person name="Ament-Velasquez S.L."/>
            <person name="Kruys A."/>
            <person name="Hutchinson M.I."/>
            <person name="Powell A.J."/>
            <person name="Barry K."/>
            <person name="Miller A.N."/>
            <person name="Grigoriev I.V."/>
            <person name="Debuchy R."/>
            <person name="Gladieux P."/>
            <person name="Thoren M.H."/>
            <person name="Johannesson H."/>
        </authorList>
    </citation>
    <scope>NUCLEOTIDE SEQUENCE</scope>
    <source>
        <strain evidence="2">CBS 757.83</strain>
    </source>
</reference>
<proteinExistence type="predicted"/>
<feature type="chain" id="PRO_5042949108" description="Secreted protein" evidence="1">
    <location>
        <begin position="20"/>
        <end position="80"/>
    </location>
</feature>
<evidence type="ECO:0000313" key="3">
    <source>
        <dbReference type="Proteomes" id="UP001305647"/>
    </source>
</evidence>
<comment type="caution">
    <text evidence="2">The sequence shown here is derived from an EMBL/GenBank/DDBJ whole genome shotgun (WGS) entry which is preliminary data.</text>
</comment>
<dbReference type="Proteomes" id="UP001305647">
    <property type="component" value="Unassembled WGS sequence"/>
</dbReference>
<sequence length="80" mass="8873">MNASTATSFPLFPWRTVWLAMVMACGEKPCGRDGSPATCSTVVAAIRKRRCKLEAWLRLPQTPGGALIYQPRRTHVMARP</sequence>
<reference evidence="2" key="1">
    <citation type="journal article" date="2023" name="Mol. Phylogenet. Evol.">
        <title>Genome-scale phylogeny and comparative genomics of the fungal order Sordariales.</title>
        <authorList>
            <person name="Hensen N."/>
            <person name="Bonometti L."/>
            <person name="Westerberg I."/>
            <person name="Brannstrom I.O."/>
            <person name="Guillou S."/>
            <person name="Cros-Aarteil S."/>
            <person name="Calhoun S."/>
            <person name="Haridas S."/>
            <person name="Kuo A."/>
            <person name="Mondo S."/>
            <person name="Pangilinan J."/>
            <person name="Riley R."/>
            <person name="LaButti K."/>
            <person name="Andreopoulos B."/>
            <person name="Lipzen A."/>
            <person name="Chen C."/>
            <person name="Yan M."/>
            <person name="Daum C."/>
            <person name="Ng V."/>
            <person name="Clum A."/>
            <person name="Steindorff A."/>
            <person name="Ohm R.A."/>
            <person name="Martin F."/>
            <person name="Silar P."/>
            <person name="Natvig D.O."/>
            <person name="Lalanne C."/>
            <person name="Gautier V."/>
            <person name="Ament-Velasquez S.L."/>
            <person name="Kruys A."/>
            <person name="Hutchinson M.I."/>
            <person name="Powell A.J."/>
            <person name="Barry K."/>
            <person name="Miller A.N."/>
            <person name="Grigoriev I.V."/>
            <person name="Debuchy R."/>
            <person name="Gladieux P."/>
            <person name="Hiltunen Thoren M."/>
            <person name="Johannesson H."/>
        </authorList>
    </citation>
    <scope>NUCLEOTIDE SEQUENCE</scope>
    <source>
        <strain evidence="2">CBS 757.83</strain>
    </source>
</reference>
<accession>A0AAN6QAF5</accession>